<evidence type="ECO:0000313" key="3">
    <source>
        <dbReference type="Proteomes" id="UP000003764"/>
    </source>
</evidence>
<dbReference type="Proteomes" id="UP000003764">
    <property type="component" value="Unassembled WGS sequence"/>
</dbReference>
<dbReference type="InterPro" id="IPR028973">
    <property type="entry name" value="PhnB-like"/>
</dbReference>
<dbReference type="Gene3D" id="3.30.720.100">
    <property type="match status" value="1"/>
</dbReference>
<reference evidence="2 3" key="1">
    <citation type="submission" date="2010-04" db="EMBL/GenBank/DDBJ databases">
        <authorList>
            <person name="Muzny D."/>
            <person name="Qin X."/>
            <person name="Deng J."/>
            <person name="Jiang H."/>
            <person name="Liu Y."/>
            <person name="Qu J."/>
            <person name="Song X.-Z."/>
            <person name="Zhang L."/>
            <person name="Thornton R."/>
            <person name="Coyle M."/>
            <person name="Francisco L."/>
            <person name="Jackson L."/>
            <person name="Javaid M."/>
            <person name="Korchina V."/>
            <person name="Kovar C."/>
            <person name="Mata R."/>
            <person name="Mathew T."/>
            <person name="Ngo R."/>
            <person name="Nguyen L."/>
            <person name="Nguyen N."/>
            <person name="Okwuonu G."/>
            <person name="Ongeri F."/>
            <person name="Pham C."/>
            <person name="Simmons D."/>
            <person name="Wilczek-Boney K."/>
            <person name="Hale W."/>
            <person name="Jakkamsetti A."/>
            <person name="Pham P."/>
            <person name="Ruth R."/>
            <person name="San Lucas F."/>
            <person name="Warren J."/>
            <person name="Zhang J."/>
            <person name="Zhao Z."/>
            <person name="Zhou C."/>
            <person name="Zhu D."/>
            <person name="Lee S."/>
            <person name="Bess C."/>
            <person name="Blankenburg K."/>
            <person name="Forbes L."/>
            <person name="Fu Q."/>
            <person name="Gubbala S."/>
            <person name="Hirani K."/>
            <person name="Jayaseelan J.C."/>
            <person name="Lara F."/>
            <person name="Munidasa M."/>
            <person name="Palculict T."/>
            <person name="Patil S."/>
            <person name="Pu L.-L."/>
            <person name="Saada N."/>
            <person name="Tang L."/>
            <person name="Weissenberger G."/>
            <person name="Zhu Y."/>
            <person name="Hemphill L."/>
            <person name="Shang Y."/>
            <person name="Youmans B."/>
            <person name="Ayvaz T."/>
            <person name="Ross M."/>
            <person name="Santibanez J."/>
            <person name="Aqrawi P."/>
            <person name="Gross S."/>
            <person name="Joshi V."/>
            <person name="Fowler G."/>
            <person name="Nazareth L."/>
            <person name="Reid J."/>
            <person name="Worley K."/>
            <person name="Petrosino J."/>
            <person name="Highlander S."/>
            <person name="Gibbs R."/>
            <person name="Gibbs R."/>
        </authorList>
    </citation>
    <scope>NUCLEOTIDE SEQUENCE [LARGE SCALE GENOMIC DNA]</scope>
    <source>
        <strain evidence="2 3">ATCC 11563</strain>
    </source>
</reference>
<dbReference type="InterPro" id="IPR029068">
    <property type="entry name" value="Glyas_Bleomycin-R_OHBP_Dase"/>
</dbReference>
<proteinExistence type="predicted"/>
<evidence type="ECO:0000259" key="1">
    <source>
        <dbReference type="Pfam" id="PF06983"/>
    </source>
</evidence>
<feature type="domain" description="PhnB-like" evidence="1">
    <location>
        <begin position="143"/>
        <end position="263"/>
    </location>
</feature>
<dbReference type="SUPFAM" id="SSF54593">
    <property type="entry name" value="Glyoxalase/Bleomycin resistance protein/Dihydroxybiphenyl dioxygenase"/>
    <property type="match status" value="2"/>
</dbReference>
<comment type="caution">
    <text evidence="2">The sequence shown here is derived from an EMBL/GenBank/DDBJ whole genome shotgun (WGS) entry which is preliminary data.</text>
</comment>
<protein>
    <submittedName>
        <fullName evidence="2">3-demethylubiquinone-9 3-methyltransferase domain protein</fullName>
    </submittedName>
</protein>
<accession>A0ABP2I7Y4</accession>
<evidence type="ECO:0000313" key="2">
    <source>
        <dbReference type="EMBL" id="EFG49981.1"/>
    </source>
</evidence>
<dbReference type="Gene3D" id="3.30.720.110">
    <property type="match status" value="1"/>
</dbReference>
<dbReference type="CDD" id="cd06588">
    <property type="entry name" value="PhnB_like"/>
    <property type="match status" value="1"/>
</dbReference>
<sequence length="305" mass="34569">MEEFNVEGAINMRQIAIQLCFDNQAEEAVKYYTEVFSQSEITREIHYPMAKGESVAYDFTIENQAFAAFNGDSDFKMNPSFSLMISLDTAEEVDTLYAKLAKGGKDLMPLDAYPFSDRYAWVEDQFGLSWQIMLAPDVPKNHKIRVSLLFAGQYCGQAEQALKDYATIFQMAAPGHINYYQKGEAQDGRAKVNYAELNVGDQQLVFMDHGFGSDEEFSEAISFLIVAGAQSEVDYYWDKLSAHEESEAMGWLKDSHGISWQVVPQAYLQIMETANEEQKKRVLDALFKMKKMDVARLENAKFGIG</sequence>
<dbReference type="PANTHER" id="PTHR33990">
    <property type="entry name" value="PROTEIN YJDN-RELATED"/>
    <property type="match status" value="1"/>
</dbReference>
<feature type="domain" description="PhnB-like" evidence="1">
    <location>
        <begin position="14"/>
        <end position="133"/>
    </location>
</feature>
<dbReference type="Pfam" id="PF06983">
    <property type="entry name" value="3-dmu-9_3-mt"/>
    <property type="match status" value="2"/>
</dbReference>
<dbReference type="EMBL" id="ADNT01000052">
    <property type="protein sequence ID" value="EFG49981.1"/>
    <property type="molecule type" value="Genomic_DNA"/>
</dbReference>
<gene>
    <name evidence="2" type="ORF">HMPREF0061_0654</name>
</gene>
<organism evidence="2 3">
    <name type="scientific">Aerococcus viridans (strain ATCC 11563 / DSM 20340 / CCUG 4311 / JCM 20461 / NBRC 12219 / NCTC 8251 / M1)</name>
    <dbReference type="NCBI Taxonomy" id="655812"/>
    <lineage>
        <taxon>Bacteria</taxon>
        <taxon>Bacillati</taxon>
        <taxon>Bacillota</taxon>
        <taxon>Bacilli</taxon>
        <taxon>Lactobacillales</taxon>
        <taxon>Aerococcaceae</taxon>
        <taxon>Aerococcus</taxon>
    </lineage>
</organism>
<name>A0ABP2I7Y4_AERVM</name>
<dbReference type="Gene3D" id="3.10.180.10">
    <property type="entry name" value="2,3-Dihydroxybiphenyl 1,2-Dioxygenase, domain 1"/>
    <property type="match status" value="1"/>
</dbReference>
<keyword evidence="3" id="KW-1185">Reference proteome</keyword>